<dbReference type="EMBL" id="PEDL01000001">
    <property type="protein sequence ID" value="PHV72267.1"/>
    <property type="molecule type" value="Genomic_DNA"/>
</dbReference>
<comment type="caution">
    <text evidence="1">The sequence shown here is derived from an EMBL/GenBank/DDBJ whole genome shotgun (WGS) entry which is preliminary data.</text>
</comment>
<proteinExistence type="predicted"/>
<dbReference type="Proteomes" id="UP000224460">
    <property type="component" value="Unassembled WGS sequence"/>
</dbReference>
<reference evidence="1" key="1">
    <citation type="submission" date="2017-10" db="EMBL/GenBank/DDBJ databases">
        <title>Genome sequence of cellulolytic Lachnospiraceae bacterium XHS1971 isolated from hotspring sediment.</title>
        <authorList>
            <person name="Vasudevan G."/>
            <person name="Joshi A.J."/>
            <person name="Hivarkar S."/>
            <person name="Lanjekar V.B."/>
            <person name="Dhakephalkar P.K."/>
            <person name="Dagar S."/>
        </authorList>
    </citation>
    <scope>NUCLEOTIDE SEQUENCE</scope>
    <source>
        <strain evidence="1">XHS1971</strain>
    </source>
</reference>
<sequence>MKKKLVSFIMLLTAMSMTLAGCGSKKQEPSTNQEGQIKPGNTSSVEQVLRMNLGADPKTLDPQLNSATDGSHIINNTFEGLMREVGGELIPGMAESYEVSEDGLVYTFKLRDAKWSDGEAIKAGDFEFAWKRGANPATASEYIDIFTSANILNAAKIAKGEVDVSELGVKALDEKTLQVTLEQPAPFFLNLTAFPTFMPVREEVVGDEAWAKTPEKALSNGPFKLSEYKMGDKLVLVKNENYWNAENVKLEKVICEMITDFSTAHTKYTAGELDINEFIPVGEIPRLMAEDDEFYVLPKIGTYYYAINMNNELMQDVNVRKALALAIDRTQIVEQVSKGGQIPSTGFMPEGIQDAQGNDFNEKAGDFGMSETADVEKAKALLAEAGYPGGEGFPEIEILYNTNDGHKAIAEAIQEMWKQNLGINVKLTNQEWAVFQDTTNNNAFSHLARRGWIGDYLDPQTMLDIFESNNGQNIGRYNNPEYDKEMQLSRTSTGQERMEHFYKAHEILMEDMPIIPIYYYVANVMVNDRVQGWELNAVGKFWFGDVEIVE</sequence>
<keyword evidence="2" id="KW-1185">Reference proteome</keyword>
<protein>
    <submittedName>
        <fullName evidence="1">ABC transporter substrate-binding protein</fullName>
    </submittedName>
</protein>
<evidence type="ECO:0000313" key="2">
    <source>
        <dbReference type="Proteomes" id="UP000224460"/>
    </source>
</evidence>
<accession>A0AC61DH63</accession>
<evidence type="ECO:0000313" key="1">
    <source>
        <dbReference type="EMBL" id="PHV72267.1"/>
    </source>
</evidence>
<organism evidence="1 2">
    <name type="scientific">Sporanaerobium hydrogeniformans</name>
    <dbReference type="NCBI Taxonomy" id="3072179"/>
    <lineage>
        <taxon>Bacteria</taxon>
        <taxon>Bacillati</taxon>
        <taxon>Bacillota</taxon>
        <taxon>Clostridia</taxon>
        <taxon>Lachnospirales</taxon>
        <taxon>Lachnospiraceae</taxon>
        <taxon>Sporanaerobium</taxon>
    </lineage>
</organism>
<gene>
    <name evidence="1" type="ORF">CS063_01975</name>
</gene>
<name>A0AC61DH63_9FIRM</name>